<name>A0A8H7B919_9PLEO</name>
<protein>
    <submittedName>
        <fullName evidence="1">Uncharacterized protein</fullName>
    </submittedName>
</protein>
<dbReference type="Proteomes" id="UP000596902">
    <property type="component" value="Unassembled WGS sequence"/>
</dbReference>
<comment type="caution">
    <text evidence="1">The sequence shown here is derived from an EMBL/GenBank/DDBJ whole genome shotgun (WGS) entry which is preliminary data.</text>
</comment>
<reference evidence="1" key="1">
    <citation type="submission" date="2020-01" db="EMBL/GenBank/DDBJ databases">
        <authorList>
            <person name="Feng Z.H.Z."/>
        </authorList>
    </citation>
    <scope>NUCLEOTIDE SEQUENCE</scope>
    <source>
        <strain evidence="1">CBS107.38</strain>
    </source>
</reference>
<feature type="non-terminal residue" evidence="1">
    <location>
        <position position="1"/>
    </location>
</feature>
<organism evidence="1 2">
    <name type="scientific">Alternaria burnsii</name>
    <dbReference type="NCBI Taxonomy" id="1187904"/>
    <lineage>
        <taxon>Eukaryota</taxon>
        <taxon>Fungi</taxon>
        <taxon>Dikarya</taxon>
        <taxon>Ascomycota</taxon>
        <taxon>Pezizomycotina</taxon>
        <taxon>Dothideomycetes</taxon>
        <taxon>Pleosporomycetidae</taxon>
        <taxon>Pleosporales</taxon>
        <taxon>Pleosporineae</taxon>
        <taxon>Pleosporaceae</taxon>
        <taxon>Alternaria</taxon>
        <taxon>Alternaria sect. Alternaria</taxon>
    </lineage>
</organism>
<proteinExistence type="predicted"/>
<dbReference type="GeneID" id="62203286"/>
<reference evidence="1" key="2">
    <citation type="submission" date="2020-08" db="EMBL/GenBank/DDBJ databases">
        <title>Draft Genome Sequence of Cumin Blight Pathogen Alternaria burnsii.</title>
        <authorList>
            <person name="Feng Z."/>
        </authorList>
    </citation>
    <scope>NUCLEOTIDE SEQUENCE</scope>
    <source>
        <strain evidence="1">CBS107.38</strain>
    </source>
</reference>
<evidence type="ECO:0000313" key="2">
    <source>
        <dbReference type="Proteomes" id="UP000596902"/>
    </source>
</evidence>
<accession>A0A8H7B919</accession>
<dbReference type="EMBL" id="JAAABM010000006">
    <property type="protein sequence ID" value="KAF7676849.1"/>
    <property type="molecule type" value="Genomic_DNA"/>
</dbReference>
<keyword evidence="2" id="KW-1185">Reference proteome</keyword>
<sequence length="68" mass="7088">NPLQTNANVALSWVNCALTGSHQIITPVQRLPPLAAPRCAVVHAQPLDGLAHRDSSLFPSIPTAPTAA</sequence>
<dbReference type="RefSeq" id="XP_038787058.1">
    <property type="nucleotide sequence ID" value="XM_038930108.1"/>
</dbReference>
<gene>
    <name evidence="1" type="ORF">GT037_005061</name>
</gene>
<dbReference type="AlphaFoldDB" id="A0A8H7B919"/>
<evidence type="ECO:0000313" key="1">
    <source>
        <dbReference type="EMBL" id="KAF7676849.1"/>
    </source>
</evidence>